<dbReference type="SUPFAM" id="SSF53927">
    <property type="entry name" value="Cytidine deaminase-like"/>
    <property type="match status" value="1"/>
</dbReference>
<comment type="caution">
    <text evidence="4">The sequence shown here is derived from an EMBL/GenBank/DDBJ whole genome shotgun (WGS) entry which is preliminary data.</text>
</comment>
<evidence type="ECO:0000256" key="1">
    <source>
        <dbReference type="ARBA" id="ARBA00022801"/>
    </source>
</evidence>
<accession>A0ABD3MEI4</accession>
<reference evidence="4 5" key="1">
    <citation type="submission" date="2024-10" db="EMBL/GenBank/DDBJ databases">
        <title>Updated reference genomes for cyclostephanoid diatoms.</title>
        <authorList>
            <person name="Roberts W.R."/>
            <person name="Alverson A.J."/>
        </authorList>
    </citation>
    <scope>NUCLEOTIDE SEQUENCE [LARGE SCALE GENOMIC DNA]</scope>
    <source>
        <strain evidence="4 5">AJA232-27</strain>
    </source>
</reference>
<dbReference type="PANTHER" id="PTHR11079:SF149">
    <property type="entry name" value="TRNA-SPECIFIC ADENOSINE DEAMINASE 2"/>
    <property type="match status" value="1"/>
</dbReference>
<dbReference type="GO" id="GO:0016787">
    <property type="term" value="F:hydrolase activity"/>
    <property type="evidence" value="ECO:0007669"/>
    <property type="project" value="UniProtKB-KW"/>
</dbReference>
<feature type="domain" description="CMP/dCMP-type deaminase" evidence="3">
    <location>
        <begin position="25"/>
        <end position="229"/>
    </location>
</feature>
<evidence type="ECO:0000313" key="4">
    <source>
        <dbReference type="EMBL" id="KAL3762012.1"/>
    </source>
</evidence>
<dbReference type="CDD" id="cd01285">
    <property type="entry name" value="nucleoside_deaminase"/>
    <property type="match status" value="1"/>
</dbReference>
<dbReference type="InterPro" id="IPR016193">
    <property type="entry name" value="Cytidine_deaminase-like"/>
</dbReference>
<dbReference type="Pfam" id="PF00383">
    <property type="entry name" value="dCMP_cyt_deam_1"/>
    <property type="match status" value="1"/>
</dbReference>
<gene>
    <name evidence="4" type="ORF">ACHAWU_002108</name>
</gene>
<feature type="region of interest" description="Disordered" evidence="2">
    <location>
        <begin position="1"/>
        <end position="22"/>
    </location>
</feature>
<organism evidence="4 5">
    <name type="scientific">Discostella pseudostelligera</name>
    <dbReference type="NCBI Taxonomy" id="259834"/>
    <lineage>
        <taxon>Eukaryota</taxon>
        <taxon>Sar</taxon>
        <taxon>Stramenopiles</taxon>
        <taxon>Ochrophyta</taxon>
        <taxon>Bacillariophyta</taxon>
        <taxon>Coscinodiscophyceae</taxon>
        <taxon>Thalassiosirophycidae</taxon>
        <taxon>Stephanodiscales</taxon>
        <taxon>Stephanodiscaceae</taxon>
        <taxon>Discostella</taxon>
    </lineage>
</organism>
<evidence type="ECO:0000256" key="2">
    <source>
        <dbReference type="SAM" id="MobiDB-lite"/>
    </source>
</evidence>
<dbReference type="AlphaFoldDB" id="A0ABD3MEI4"/>
<dbReference type="Proteomes" id="UP001530293">
    <property type="component" value="Unassembled WGS sequence"/>
</dbReference>
<evidence type="ECO:0000259" key="3">
    <source>
        <dbReference type="PROSITE" id="PS51747"/>
    </source>
</evidence>
<proteinExistence type="predicted"/>
<dbReference type="InterPro" id="IPR002125">
    <property type="entry name" value="CMP_dCMP_dom"/>
</dbReference>
<protein>
    <recommendedName>
        <fullName evidence="3">CMP/dCMP-type deaminase domain-containing protein</fullName>
    </recommendedName>
</protein>
<evidence type="ECO:0000313" key="5">
    <source>
        <dbReference type="Proteomes" id="UP001530293"/>
    </source>
</evidence>
<dbReference type="PROSITE" id="PS51747">
    <property type="entry name" value="CYT_DCMP_DEAMINASES_2"/>
    <property type="match status" value="1"/>
</dbReference>
<dbReference type="EMBL" id="JALLBG020000143">
    <property type="protein sequence ID" value="KAL3762012.1"/>
    <property type="molecule type" value="Genomic_DNA"/>
</dbReference>
<name>A0ABD3MEI4_9STRA</name>
<keyword evidence="5" id="KW-1185">Reference proteome</keyword>
<keyword evidence="1" id="KW-0378">Hydrolase</keyword>
<dbReference type="PANTHER" id="PTHR11079">
    <property type="entry name" value="CYTOSINE DEAMINASE FAMILY MEMBER"/>
    <property type="match status" value="1"/>
</dbReference>
<dbReference type="Gene3D" id="3.40.140.10">
    <property type="entry name" value="Cytidine Deaminase, domain 2"/>
    <property type="match status" value="1"/>
</dbReference>
<sequence>MTEITRHDGRDDGGSGKFDEDRSSEQEIFFMRQALNVAKDALQIGEVPVGCVIVLRDATIISTHTSIPKEHIRSSCTSYDVSPSVIISHGANQVNATRDATRHAEIVAIDRMLTRGRSSDQLKLAPDVTCKSAEDGEPIADSNARVKYEDNWINIPQCNDHWKNSFGWGSGRVYEKDILSQCDLYVTCEPCIMCAAALSMTGIKRVFFGCKNDRFGGCGSLLNLHKPDALPSWKHIGFTIYGGILEEEAIRLLRSFYDRENFHAPAPVRRRKIGRTG</sequence>